<evidence type="ECO:0000259" key="8">
    <source>
        <dbReference type="PROSITE" id="PS50928"/>
    </source>
</evidence>
<evidence type="ECO:0000256" key="6">
    <source>
        <dbReference type="ARBA" id="ARBA00023136"/>
    </source>
</evidence>
<reference evidence="9" key="1">
    <citation type="submission" date="2020-10" db="EMBL/GenBank/DDBJ databases">
        <authorList>
            <person name="Gilroy R."/>
        </authorList>
    </citation>
    <scope>NUCLEOTIDE SEQUENCE</scope>
    <source>
        <strain evidence="9">ChiSjej2B20-13462</strain>
    </source>
</reference>
<dbReference type="InterPro" id="IPR035906">
    <property type="entry name" value="MetI-like_sf"/>
</dbReference>
<keyword evidence="2 7" id="KW-0813">Transport</keyword>
<feature type="domain" description="ABC transmembrane type-1" evidence="8">
    <location>
        <begin position="34"/>
        <end position="228"/>
    </location>
</feature>
<protein>
    <submittedName>
        <fullName evidence="9">ABC transporter permease</fullName>
    </submittedName>
</protein>
<feature type="transmembrane region" description="Helical" evidence="7">
    <location>
        <begin position="107"/>
        <end position="127"/>
    </location>
</feature>
<evidence type="ECO:0000256" key="4">
    <source>
        <dbReference type="ARBA" id="ARBA00022692"/>
    </source>
</evidence>
<keyword evidence="5 7" id="KW-1133">Transmembrane helix</keyword>
<keyword evidence="4 7" id="KW-0812">Transmembrane</keyword>
<dbReference type="InterPro" id="IPR000515">
    <property type="entry name" value="MetI-like"/>
</dbReference>
<dbReference type="CDD" id="cd06261">
    <property type="entry name" value="TM_PBP2"/>
    <property type="match status" value="1"/>
</dbReference>
<evidence type="ECO:0000313" key="10">
    <source>
        <dbReference type="Proteomes" id="UP000886874"/>
    </source>
</evidence>
<dbReference type="Proteomes" id="UP000886874">
    <property type="component" value="Unassembled WGS sequence"/>
</dbReference>
<gene>
    <name evidence="9" type="ORF">IAA67_04795</name>
</gene>
<dbReference type="Pfam" id="PF00528">
    <property type="entry name" value="BPD_transp_1"/>
    <property type="match status" value="1"/>
</dbReference>
<comment type="caution">
    <text evidence="9">The sequence shown here is derived from an EMBL/GenBank/DDBJ whole genome shotgun (WGS) entry which is preliminary data.</text>
</comment>
<feature type="transmembrane region" description="Helical" evidence="7">
    <location>
        <begin position="80"/>
        <end position="101"/>
    </location>
</feature>
<evidence type="ECO:0000256" key="7">
    <source>
        <dbReference type="RuleBase" id="RU363032"/>
    </source>
</evidence>
<dbReference type="InterPro" id="IPR051322">
    <property type="entry name" value="AA_ABC_Transporter_Permease"/>
</dbReference>
<keyword evidence="6 7" id="KW-0472">Membrane</keyword>
<dbReference type="Gene3D" id="1.10.3720.10">
    <property type="entry name" value="MetI-like"/>
    <property type="match status" value="1"/>
</dbReference>
<dbReference type="PROSITE" id="PS50928">
    <property type="entry name" value="ABC_TM1"/>
    <property type="match status" value="1"/>
</dbReference>
<dbReference type="EMBL" id="DVFN01000070">
    <property type="protein sequence ID" value="HIQ69633.1"/>
    <property type="molecule type" value="Genomic_DNA"/>
</dbReference>
<dbReference type="PANTHER" id="PTHR30450">
    <property type="entry name" value="ABC TRANSPORTER PERMEASE"/>
    <property type="match status" value="1"/>
</dbReference>
<sequence length="252" mass="26827">MQAQLISLLESWGVNTAADEVAYLLAPGTIPFAILETIYLTVFATFFAYLIGLPLGIILVTGEAGGIRPLPRGLMRALNIIVNLLRSVPFTILMVVCQPLARLIVGTSIGTTACIVSLTMAAAPFVARVVESSLREMDHGVLEAAQAMGCSPWQIVTKVMIPECKPSLIAGFTTATITILSYGAMAGAIGAGGLGAMSLLRGYGRTWRVVLYVSVVLLVILVQIIQSVGTALCVKTDRRINHTIKKKRGTKQ</sequence>
<dbReference type="PANTHER" id="PTHR30450:SF1">
    <property type="entry name" value="D-METHIONINE TRANSPORT SYSTEM PERMEASE PROTEIN METI-RELATED"/>
    <property type="match status" value="1"/>
</dbReference>
<dbReference type="AlphaFoldDB" id="A0A9D1CP10"/>
<feature type="transmembrane region" description="Helical" evidence="7">
    <location>
        <begin position="38"/>
        <end position="60"/>
    </location>
</feature>
<dbReference type="SUPFAM" id="SSF161098">
    <property type="entry name" value="MetI-like"/>
    <property type="match status" value="1"/>
</dbReference>
<evidence type="ECO:0000256" key="3">
    <source>
        <dbReference type="ARBA" id="ARBA00022475"/>
    </source>
</evidence>
<proteinExistence type="inferred from homology"/>
<comment type="subcellular location">
    <subcellularLocation>
        <location evidence="1 7">Cell membrane</location>
        <topology evidence="1 7">Multi-pass membrane protein</topology>
    </subcellularLocation>
</comment>
<reference evidence="9" key="2">
    <citation type="journal article" date="2021" name="PeerJ">
        <title>Extensive microbial diversity within the chicken gut microbiome revealed by metagenomics and culture.</title>
        <authorList>
            <person name="Gilroy R."/>
            <person name="Ravi A."/>
            <person name="Getino M."/>
            <person name="Pursley I."/>
            <person name="Horton D.L."/>
            <person name="Alikhan N.F."/>
            <person name="Baker D."/>
            <person name="Gharbi K."/>
            <person name="Hall N."/>
            <person name="Watson M."/>
            <person name="Adriaenssens E.M."/>
            <person name="Foster-Nyarko E."/>
            <person name="Jarju S."/>
            <person name="Secka A."/>
            <person name="Antonio M."/>
            <person name="Oren A."/>
            <person name="Chaudhuri R.R."/>
            <person name="La Ragione R."/>
            <person name="Hildebrand F."/>
            <person name="Pallen M.J."/>
        </authorList>
    </citation>
    <scope>NUCLEOTIDE SEQUENCE</scope>
    <source>
        <strain evidence="9">ChiSjej2B20-13462</strain>
    </source>
</reference>
<evidence type="ECO:0000256" key="1">
    <source>
        <dbReference type="ARBA" id="ARBA00004651"/>
    </source>
</evidence>
<dbReference type="GO" id="GO:0048473">
    <property type="term" value="P:D-methionine transmembrane transport"/>
    <property type="evidence" value="ECO:0007669"/>
    <property type="project" value="TreeGrafter"/>
</dbReference>
<evidence type="ECO:0000313" key="9">
    <source>
        <dbReference type="EMBL" id="HIQ69633.1"/>
    </source>
</evidence>
<organism evidence="9 10">
    <name type="scientific">Candidatus Avoscillospira stercorigallinarum</name>
    <dbReference type="NCBI Taxonomy" id="2840708"/>
    <lineage>
        <taxon>Bacteria</taxon>
        <taxon>Bacillati</taxon>
        <taxon>Bacillota</taxon>
        <taxon>Clostridia</taxon>
        <taxon>Eubacteriales</taxon>
        <taxon>Oscillospiraceae</taxon>
        <taxon>Oscillospiraceae incertae sedis</taxon>
        <taxon>Candidatus Avoscillospira</taxon>
    </lineage>
</organism>
<name>A0A9D1CP10_9FIRM</name>
<comment type="similarity">
    <text evidence="7">Belongs to the binding-protein-dependent transport system permease family.</text>
</comment>
<feature type="transmembrane region" description="Helical" evidence="7">
    <location>
        <begin position="209"/>
        <end position="234"/>
    </location>
</feature>
<feature type="transmembrane region" description="Helical" evidence="7">
    <location>
        <begin position="168"/>
        <end position="189"/>
    </location>
</feature>
<accession>A0A9D1CP10</accession>
<evidence type="ECO:0000256" key="5">
    <source>
        <dbReference type="ARBA" id="ARBA00022989"/>
    </source>
</evidence>
<keyword evidence="3" id="KW-1003">Cell membrane</keyword>
<dbReference type="GO" id="GO:0005886">
    <property type="term" value="C:plasma membrane"/>
    <property type="evidence" value="ECO:0007669"/>
    <property type="project" value="UniProtKB-SubCell"/>
</dbReference>
<evidence type="ECO:0000256" key="2">
    <source>
        <dbReference type="ARBA" id="ARBA00022448"/>
    </source>
</evidence>